<evidence type="ECO:0000256" key="2">
    <source>
        <dbReference type="SAM" id="SignalP"/>
    </source>
</evidence>
<accession>A0AAV3RSH4</accession>
<reference evidence="3 4" key="1">
    <citation type="submission" date="2024-01" db="EMBL/GenBank/DDBJ databases">
        <title>The complete chloroplast genome sequence of Lithospermum erythrorhizon: insights into the phylogenetic relationship among Boraginaceae species and the maternal lineages of purple gromwells.</title>
        <authorList>
            <person name="Okada T."/>
            <person name="Watanabe K."/>
        </authorList>
    </citation>
    <scope>NUCLEOTIDE SEQUENCE [LARGE SCALE GENOMIC DNA]</scope>
</reference>
<evidence type="ECO:0000256" key="1">
    <source>
        <dbReference type="SAM" id="MobiDB-lite"/>
    </source>
</evidence>
<feature type="chain" id="PRO_5043461390" evidence="2">
    <location>
        <begin position="28"/>
        <end position="227"/>
    </location>
</feature>
<name>A0AAV3RSH4_LITER</name>
<proteinExistence type="predicted"/>
<keyword evidence="2" id="KW-0732">Signal</keyword>
<dbReference type="EMBL" id="BAABME010012040">
    <property type="protein sequence ID" value="GAA0184641.1"/>
    <property type="molecule type" value="Genomic_DNA"/>
</dbReference>
<feature type="compositionally biased region" description="Low complexity" evidence="1">
    <location>
        <begin position="147"/>
        <end position="156"/>
    </location>
</feature>
<organism evidence="3 4">
    <name type="scientific">Lithospermum erythrorhizon</name>
    <name type="common">Purple gromwell</name>
    <name type="synonym">Lithospermum officinale var. erythrorhizon</name>
    <dbReference type="NCBI Taxonomy" id="34254"/>
    <lineage>
        <taxon>Eukaryota</taxon>
        <taxon>Viridiplantae</taxon>
        <taxon>Streptophyta</taxon>
        <taxon>Embryophyta</taxon>
        <taxon>Tracheophyta</taxon>
        <taxon>Spermatophyta</taxon>
        <taxon>Magnoliopsida</taxon>
        <taxon>eudicotyledons</taxon>
        <taxon>Gunneridae</taxon>
        <taxon>Pentapetalae</taxon>
        <taxon>asterids</taxon>
        <taxon>lamiids</taxon>
        <taxon>Boraginales</taxon>
        <taxon>Boraginaceae</taxon>
        <taxon>Boraginoideae</taxon>
        <taxon>Lithospermeae</taxon>
        <taxon>Lithospermum</taxon>
    </lineage>
</organism>
<evidence type="ECO:0000313" key="3">
    <source>
        <dbReference type="EMBL" id="GAA0184641.1"/>
    </source>
</evidence>
<dbReference type="AlphaFoldDB" id="A0AAV3RSH4"/>
<feature type="compositionally biased region" description="Pro residues" evidence="1">
    <location>
        <begin position="129"/>
        <end position="146"/>
    </location>
</feature>
<dbReference type="Proteomes" id="UP001454036">
    <property type="component" value="Unassembled WGS sequence"/>
</dbReference>
<keyword evidence="4" id="KW-1185">Reference proteome</keyword>
<evidence type="ECO:0000313" key="4">
    <source>
        <dbReference type="Proteomes" id="UP001454036"/>
    </source>
</evidence>
<feature type="region of interest" description="Disordered" evidence="1">
    <location>
        <begin position="173"/>
        <end position="199"/>
    </location>
</feature>
<protein>
    <submittedName>
        <fullName evidence="3">Uncharacterized protein</fullName>
    </submittedName>
</protein>
<gene>
    <name evidence="3" type="ORF">LIER_31929</name>
</gene>
<comment type="caution">
    <text evidence="3">The sequence shown here is derived from an EMBL/GenBank/DDBJ whole genome shotgun (WGS) entry which is preliminary data.</text>
</comment>
<feature type="signal peptide" evidence="2">
    <location>
        <begin position="1"/>
        <end position="27"/>
    </location>
</feature>
<sequence length="227" mass="25027">MDIYRLTTWLLILILICQSYIVVEVKSQQDGSCSFLDIDIQRCLWEAQNSDSFDSCCDVLQQALVAGHHCFCLLLTSSGSLPLIRTPLLLLFSSCVITVPSLTTCQDPIATPHEPDISGPPILESPPTRTEPPVNPEPLLIPPETPPQSSASGSSFLPLSPTRDDVPLFSNPSKNLSVNEKEPHLNGTNLPEFRNPERVSSSNSGVGVRFWFCPRLILVIVYFLCVH</sequence>
<feature type="region of interest" description="Disordered" evidence="1">
    <location>
        <begin position="108"/>
        <end position="156"/>
    </location>
</feature>